<protein>
    <submittedName>
        <fullName evidence="3">DUF2231 domain-containing protein</fullName>
    </submittedName>
</protein>
<dbReference type="Pfam" id="PF09990">
    <property type="entry name" value="DUF2231"/>
    <property type="match status" value="1"/>
</dbReference>
<feature type="domain" description="DUF2231" evidence="2">
    <location>
        <begin position="48"/>
        <end position="172"/>
    </location>
</feature>
<accession>A0ABP8X977</accession>
<organism evidence="3 4">
    <name type="scientific">Kocuria gwangalliensis</name>
    <dbReference type="NCBI Taxonomy" id="501592"/>
    <lineage>
        <taxon>Bacteria</taxon>
        <taxon>Bacillati</taxon>
        <taxon>Actinomycetota</taxon>
        <taxon>Actinomycetes</taxon>
        <taxon>Micrococcales</taxon>
        <taxon>Micrococcaceae</taxon>
        <taxon>Kocuria</taxon>
    </lineage>
</organism>
<evidence type="ECO:0000259" key="2">
    <source>
        <dbReference type="Pfam" id="PF09990"/>
    </source>
</evidence>
<comment type="caution">
    <text evidence="3">The sequence shown here is derived from an EMBL/GenBank/DDBJ whole genome shotgun (WGS) entry which is preliminary data.</text>
</comment>
<gene>
    <name evidence="3" type="ORF">GCM10025781_20720</name>
</gene>
<proteinExistence type="predicted"/>
<reference evidence="4" key="1">
    <citation type="journal article" date="2019" name="Int. J. Syst. Evol. Microbiol.">
        <title>The Global Catalogue of Microorganisms (GCM) 10K type strain sequencing project: providing services to taxonomists for standard genome sequencing and annotation.</title>
        <authorList>
            <consortium name="The Broad Institute Genomics Platform"/>
            <consortium name="The Broad Institute Genome Sequencing Center for Infectious Disease"/>
            <person name="Wu L."/>
            <person name="Ma J."/>
        </authorList>
    </citation>
    <scope>NUCLEOTIDE SEQUENCE [LARGE SCALE GENOMIC DNA]</scope>
    <source>
        <strain evidence="4">JCM 18958</strain>
    </source>
</reference>
<evidence type="ECO:0000313" key="3">
    <source>
        <dbReference type="EMBL" id="GAA4702098.1"/>
    </source>
</evidence>
<dbReference type="Proteomes" id="UP001501446">
    <property type="component" value="Unassembled WGS sequence"/>
</dbReference>
<keyword evidence="1" id="KW-0812">Transmembrane</keyword>
<feature type="transmembrane region" description="Helical" evidence="1">
    <location>
        <begin position="145"/>
        <end position="168"/>
    </location>
</feature>
<keyword evidence="1" id="KW-0472">Membrane</keyword>
<dbReference type="RefSeq" id="WP_303382175.1">
    <property type="nucleotide sequence ID" value="NZ_BAABLN010000033.1"/>
</dbReference>
<keyword evidence="1" id="KW-1133">Transmembrane helix</keyword>
<sequence length="183" mass="19062">MIKALQQLTERIEHARSLDSVIGFAKKNVGPLTQKPVVKEVLSGEFMGHPLHPLMTDIPIGAWSMSALLDVLGGEELEDASTILVGVGVLSAVPTAVTGLHDWQKTTGESSRVGFVHAAIMDVTVLVYAGSLAARLTGRSTMGKLLGLTGMGVMSVGGFLGGHLTYALGANVEDTSPALRSVS</sequence>
<name>A0ABP8X977_9MICC</name>
<evidence type="ECO:0000256" key="1">
    <source>
        <dbReference type="SAM" id="Phobius"/>
    </source>
</evidence>
<dbReference type="EMBL" id="BAABLN010000033">
    <property type="protein sequence ID" value="GAA4702098.1"/>
    <property type="molecule type" value="Genomic_DNA"/>
</dbReference>
<dbReference type="InterPro" id="IPR019251">
    <property type="entry name" value="DUF2231_TM"/>
</dbReference>
<keyword evidence="4" id="KW-1185">Reference proteome</keyword>
<evidence type="ECO:0000313" key="4">
    <source>
        <dbReference type="Proteomes" id="UP001501446"/>
    </source>
</evidence>